<evidence type="ECO:0000313" key="2">
    <source>
        <dbReference type="EMBL" id="CAB4958355.1"/>
    </source>
</evidence>
<reference evidence="2" key="1">
    <citation type="submission" date="2020-05" db="EMBL/GenBank/DDBJ databases">
        <authorList>
            <person name="Chiriac C."/>
            <person name="Salcher M."/>
            <person name="Ghai R."/>
            <person name="Kavagutti S V."/>
        </authorList>
    </citation>
    <scope>NUCLEOTIDE SEQUENCE</scope>
</reference>
<proteinExistence type="predicted"/>
<accession>A0A6J7KS49</accession>
<dbReference type="InterPro" id="IPR013324">
    <property type="entry name" value="RNA_pol_sigma_r3/r4-like"/>
</dbReference>
<dbReference type="AlphaFoldDB" id="A0A6J7KS49"/>
<dbReference type="SUPFAM" id="SSF88946">
    <property type="entry name" value="Sigma2 domain of RNA polymerase sigma factors"/>
    <property type="match status" value="1"/>
</dbReference>
<gene>
    <name evidence="2" type="ORF">UFOPK3564_03904</name>
</gene>
<sequence length="203" mass="22903">MSPITTDLRRTAGAEKQQSPDDHDFSALWEAWEKHYVPTRRKLAWRTGRPLSDHEVHDAVADALFRLHRALTDGAVVGDASGWLATVAWREFLRRDGREKGRAQFEKSAFARTERIARNSGPEDVALENAGRRAQRRALDLGLQTITSGQRAAFELFAEGASYEQIAAARTTTLRATERAVLRARRQLRLSGLIAREAQEWAR</sequence>
<dbReference type="SUPFAM" id="SSF88659">
    <property type="entry name" value="Sigma3 and sigma4 domains of RNA polymerase sigma factors"/>
    <property type="match status" value="1"/>
</dbReference>
<dbReference type="EMBL" id="CAFBMK010000440">
    <property type="protein sequence ID" value="CAB4958355.1"/>
    <property type="molecule type" value="Genomic_DNA"/>
</dbReference>
<feature type="region of interest" description="Disordered" evidence="1">
    <location>
        <begin position="1"/>
        <end position="22"/>
    </location>
</feature>
<organism evidence="2">
    <name type="scientific">freshwater metagenome</name>
    <dbReference type="NCBI Taxonomy" id="449393"/>
    <lineage>
        <taxon>unclassified sequences</taxon>
        <taxon>metagenomes</taxon>
        <taxon>ecological metagenomes</taxon>
    </lineage>
</organism>
<dbReference type="GO" id="GO:0003700">
    <property type="term" value="F:DNA-binding transcription factor activity"/>
    <property type="evidence" value="ECO:0007669"/>
    <property type="project" value="InterPro"/>
</dbReference>
<feature type="compositionally biased region" description="Basic and acidic residues" evidence="1">
    <location>
        <begin position="7"/>
        <end position="22"/>
    </location>
</feature>
<dbReference type="InterPro" id="IPR036388">
    <property type="entry name" value="WH-like_DNA-bd_sf"/>
</dbReference>
<name>A0A6J7KS49_9ZZZZ</name>
<dbReference type="GO" id="GO:0006352">
    <property type="term" value="P:DNA-templated transcription initiation"/>
    <property type="evidence" value="ECO:0007669"/>
    <property type="project" value="InterPro"/>
</dbReference>
<protein>
    <submittedName>
        <fullName evidence="2">Unannotated protein</fullName>
    </submittedName>
</protein>
<evidence type="ECO:0000256" key="1">
    <source>
        <dbReference type="SAM" id="MobiDB-lite"/>
    </source>
</evidence>
<dbReference type="InterPro" id="IPR013325">
    <property type="entry name" value="RNA_pol_sigma_r2"/>
</dbReference>
<dbReference type="Gene3D" id="1.10.10.10">
    <property type="entry name" value="Winged helix-like DNA-binding domain superfamily/Winged helix DNA-binding domain"/>
    <property type="match status" value="1"/>
</dbReference>